<dbReference type="EMBL" id="JANEYG010000596">
    <property type="protein sequence ID" value="KAJ8909390.1"/>
    <property type="molecule type" value="Genomic_DNA"/>
</dbReference>
<dbReference type="GO" id="GO:0015074">
    <property type="term" value="P:DNA integration"/>
    <property type="evidence" value="ECO:0007669"/>
    <property type="project" value="InterPro"/>
</dbReference>
<dbReference type="Gene3D" id="1.10.443.10">
    <property type="entry name" value="Intergrase catalytic core"/>
    <property type="match status" value="1"/>
</dbReference>
<feature type="transmembrane region" description="Helical" evidence="2">
    <location>
        <begin position="35"/>
        <end position="53"/>
    </location>
</feature>
<comment type="caution">
    <text evidence="4">The sequence shown here is derived from an EMBL/GenBank/DDBJ whole genome shotgun (WGS) entry which is preliminary data.</text>
</comment>
<proteinExistence type="predicted"/>
<keyword evidence="2" id="KW-0812">Transmembrane</keyword>
<evidence type="ECO:0000259" key="3">
    <source>
        <dbReference type="Pfam" id="PF00589"/>
    </source>
</evidence>
<evidence type="ECO:0000256" key="1">
    <source>
        <dbReference type="ARBA" id="ARBA00023172"/>
    </source>
</evidence>
<dbReference type="SUPFAM" id="SSF56349">
    <property type="entry name" value="DNA breaking-rejoining enzymes"/>
    <property type="match status" value="1"/>
</dbReference>
<dbReference type="GO" id="GO:0003677">
    <property type="term" value="F:DNA binding"/>
    <property type="evidence" value="ECO:0007669"/>
    <property type="project" value="InterPro"/>
</dbReference>
<dbReference type="PANTHER" id="PTHR35617">
    <property type="entry name" value="PHAGE_INTEGRASE DOMAIN-CONTAINING PROTEIN"/>
    <property type="match status" value="1"/>
</dbReference>
<protein>
    <recommendedName>
        <fullName evidence="3">Tyr recombinase domain-containing protein</fullName>
    </recommendedName>
</protein>
<organism evidence="4 5">
    <name type="scientific">Exocentrus adspersus</name>
    <dbReference type="NCBI Taxonomy" id="1586481"/>
    <lineage>
        <taxon>Eukaryota</taxon>
        <taxon>Metazoa</taxon>
        <taxon>Ecdysozoa</taxon>
        <taxon>Arthropoda</taxon>
        <taxon>Hexapoda</taxon>
        <taxon>Insecta</taxon>
        <taxon>Pterygota</taxon>
        <taxon>Neoptera</taxon>
        <taxon>Endopterygota</taxon>
        <taxon>Coleoptera</taxon>
        <taxon>Polyphaga</taxon>
        <taxon>Cucujiformia</taxon>
        <taxon>Chrysomeloidea</taxon>
        <taxon>Cerambycidae</taxon>
        <taxon>Lamiinae</taxon>
        <taxon>Acanthocinini</taxon>
        <taxon>Exocentrus</taxon>
    </lineage>
</organism>
<name>A0AAV8V5C7_9CUCU</name>
<keyword evidence="2" id="KW-0472">Membrane</keyword>
<keyword evidence="2" id="KW-1133">Transmembrane helix</keyword>
<dbReference type="InterPro" id="IPR002104">
    <property type="entry name" value="Integrase_catalytic"/>
</dbReference>
<sequence length="616" mass="69586">MGHTQSSHDVKENGLVNSNVVVEESEYNVTKDVKIMLYIIVVLMVIQLLLRLAKDHRKSVKKQIRRNLATSVANITESCLLLLRVQGCALMQTVNEDLNLKLITLKEDIISQSKRALKKSVPKNESVRRDIRDQLVRIFNEFTTTLEKSWHSLDELEKNICNHQFQKVRDKVIRSFEALNVKYKVPFSCIKVIDPLILEEDIVEEILDENPTIMATTAVDFFNLASKLIPTQFDGSADKLASFLDSLELLKTVSANQENNAVAFIKTRLVGKARDLITNEASIDTIINKLKSNIKGESSRSLTAKLTNLKQKNKDAASYASEIESLADKLQRAYLTEGVPNAVAESYTVETTVRSLSQNANNEKTRLVMEADTFTTVQDAFASNCCATNLRRPIDATPARLRPQRSKYSVIWDPQKVLTHLASYVPNEQLPLEKLSCKLATLLALITSHRMETLSLIRIKNIIISEDGIQIVITDPIKTSLSYPHQPCLHIPFFLERSEVCMASTLCDYIEISSSLREEEEFLFIITRPPYKRASSGTISRWIKKTLTNAGIDTKIFTAYSTRHASTSTAYRQGVSLDLIRRTAGWTEKSKVLSKFYNRPLIENNLFAKVVLNAIE</sequence>
<dbReference type="GO" id="GO:0006310">
    <property type="term" value="P:DNA recombination"/>
    <property type="evidence" value="ECO:0007669"/>
    <property type="project" value="UniProtKB-KW"/>
</dbReference>
<evidence type="ECO:0000313" key="4">
    <source>
        <dbReference type="EMBL" id="KAJ8909390.1"/>
    </source>
</evidence>
<gene>
    <name evidence="4" type="ORF">NQ315_008877</name>
</gene>
<keyword evidence="1" id="KW-0233">DNA recombination</keyword>
<evidence type="ECO:0000256" key="2">
    <source>
        <dbReference type="SAM" id="Phobius"/>
    </source>
</evidence>
<dbReference type="Proteomes" id="UP001159042">
    <property type="component" value="Unassembled WGS sequence"/>
</dbReference>
<dbReference type="AlphaFoldDB" id="A0AAV8V5C7"/>
<feature type="domain" description="Tyr recombinase" evidence="3">
    <location>
        <begin position="434"/>
        <end position="597"/>
    </location>
</feature>
<dbReference type="Pfam" id="PF00589">
    <property type="entry name" value="Phage_integrase"/>
    <property type="match status" value="1"/>
</dbReference>
<accession>A0AAV8V5C7</accession>
<reference evidence="4 5" key="1">
    <citation type="journal article" date="2023" name="Insect Mol. Biol.">
        <title>Genome sequencing provides insights into the evolution of gene families encoding plant cell wall-degrading enzymes in longhorned beetles.</title>
        <authorList>
            <person name="Shin N.R."/>
            <person name="Okamura Y."/>
            <person name="Kirsch R."/>
            <person name="Pauchet Y."/>
        </authorList>
    </citation>
    <scope>NUCLEOTIDE SEQUENCE [LARGE SCALE GENOMIC DNA]</scope>
    <source>
        <strain evidence="4">EAD_L_NR</strain>
    </source>
</reference>
<evidence type="ECO:0000313" key="5">
    <source>
        <dbReference type="Proteomes" id="UP001159042"/>
    </source>
</evidence>
<dbReference type="InterPro" id="IPR013762">
    <property type="entry name" value="Integrase-like_cat_sf"/>
</dbReference>
<dbReference type="PANTHER" id="PTHR35617:SF3">
    <property type="entry name" value="CORE-BINDING (CB) DOMAIN-CONTAINING PROTEIN"/>
    <property type="match status" value="1"/>
</dbReference>
<keyword evidence="5" id="KW-1185">Reference proteome</keyword>
<dbReference type="InterPro" id="IPR011010">
    <property type="entry name" value="DNA_brk_join_enz"/>
</dbReference>